<evidence type="ECO:0000313" key="2">
    <source>
        <dbReference type="EMBL" id="TEA26515.1"/>
    </source>
</evidence>
<feature type="transmembrane region" description="Helical" evidence="1">
    <location>
        <begin position="131"/>
        <end position="150"/>
    </location>
</feature>
<evidence type="ECO:0000313" key="3">
    <source>
        <dbReference type="Proteomes" id="UP000506160"/>
    </source>
</evidence>
<keyword evidence="1" id="KW-1133">Transmembrane helix</keyword>
<name>A0AB94IAT4_9GAMM</name>
<sequence>MKGTTLTKDTLPEAFGNKWGWFIVIGAILLCLGFFALIYQFFATVFSVYYIALLLIFAGITQVVHSFQIKGFGQTALWAIMGILYIVTGVVAIYNPILASSALTLMMAILLLVGGTVQIMGALHNRHIPQWGWLLCSGIITFILGLLIVVEWPSNSVWVLGLFLGLDLIFQGWAYISIGIALKSTQRLMSH</sequence>
<dbReference type="PANTHER" id="PTHR34989">
    <property type="entry name" value="PROTEIN HDED"/>
    <property type="match status" value="1"/>
</dbReference>
<dbReference type="EMBL" id="AWGA01000074">
    <property type="protein sequence ID" value="TEA26515.1"/>
    <property type="molecule type" value="Genomic_DNA"/>
</dbReference>
<keyword evidence="1" id="KW-0472">Membrane</keyword>
<feature type="transmembrane region" description="Helical" evidence="1">
    <location>
        <begin position="48"/>
        <end position="64"/>
    </location>
</feature>
<dbReference type="PANTHER" id="PTHR34989:SF1">
    <property type="entry name" value="PROTEIN HDED"/>
    <property type="match status" value="1"/>
</dbReference>
<feature type="transmembrane region" description="Helical" evidence="1">
    <location>
        <begin position="76"/>
        <end position="97"/>
    </location>
</feature>
<dbReference type="InterPro" id="IPR052712">
    <property type="entry name" value="Acid_resist_chaperone_HdeD"/>
</dbReference>
<dbReference type="Pfam" id="PF03729">
    <property type="entry name" value="DUF308"/>
    <property type="match status" value="1"/>
</dbReference>
<dbReference type="AlphaFoldDB" id="A0AB94IAT4"/>
<protein>
    <submittedName>
        <fullName evidence="2">HdeD family acid-resistance protein</fullName>
    </submittedName>
</protein>
<accession>A0AB94IAT4</accession>
<dbReference type="InterPro" id="IPR005325">
    <property type="entry name" value="DUF308_memb"/>
</dbReference>
<dbReference type="GO" id="GO:0005886">
    <property type="term" value="C:plasma membrane"/>
    <property type="evidence" value="ECO:0007669"/>
    <property type="project" value="TreeGrafter"/>
</dbReference>
<feature type="transmembrane region" description="Helical" evidence="1">
    <location>
        <begin position="103"/>
        <end position="124"/>
    </location>
</feature>
<proteinExistence type="predicted"/>
<evidence type="ECO:0000256" key="1">
    <source>
        <dbReference type="SAM" id="Phobius"/>
    </source>
</evidence>
<keyword evidence="3" id="KW-1185">Reference proteome</keyword>
<organism evidence="2 3">
    <name type="scientific">Candidatus Schmidhempelia bombi str. Bimp</name>
    <dbReference type="NCBI Taxonomy" id="1387197"/>
    <lineage>
        <taxon>Bacteria</taxon>
        <taxon>Pseudomonadati</taxon>
        <taxon>Pseudomonadota</taxon>
        <taxon>Gammaproteobacteria</taxon>
        <taxon>Orbales</taxon>
        <taxon>Orbaceae</taxon>
        <taxon>Candidatus Schmidhempelia</taxon>
    </lineage>
</organism>
<comment type="caution">
    <text evidence="2">The sequence shown here is derived from an EMBL/GenBank/DDBJ whole genome shotgun (WGS) entry which is preliminary data.</text>
</comment>
<keyword evidence="1" id="KW-0812">Transmembrane</keyword>
<reference evidence="2 3" key="1">
    <citation type="journal article" date="2014" name="Appl. Environ. Microbiol.">
        <title>Genomic features of a bumble bee symbiont reflect its host environment.</title>
        <authorList>
            <person name="Martinson V.G."/>
            <person name="Magoc T."/>
            <person name="Koch H."/>
            <person name="Salzberg S.L."/>
            <person name="Moran N.A."/>
        </authorList>
    </citation>
    <scope>NUCLEOTIDE SEQUENCE [LARGE SCALE GENOMIC DNA]</scope>
    <source>
        <strain evidence="2 3">Bimp</strain>
    </source>
</reference>
<gene>
    <name evidence="2" type="ORF">O970_08305</name>
</gene>
<feature type="transmembrane region" description="Helical" evidence="1">
    <location>
        <begin position="21"/>
        <end position="42"/>
    </location>
</feature>
<dbReference type="Proteomes" id="UP000506160">
    <property type="component" value="Unassembled WGS sequence"/>
</dbReference>
<dbReference type="RefSeq" id="WP_024496648.1">
    <property type="nucleotide sequence ID" value="NZ_AWGA01000074.1"/>
</dbReference>
<feature type="transmembrane region" description="Helical" evidence="1">
    <location>
        <begin position="156"/>
        <end position="182"/>
    </location>
</feature>